<comment type="similarity">
    <text evidence="1">Belongs to the GST superfamily. NadH family.</text>
</comment>
<dbReference type="InterPro" id="IPR036249">
    <property type="entry name" value="Thioredoxin-like_sf"/>
</dbReference>
<dbReference type="EMBL" id="CP022752">
    <property type="protein sequence ID" value="ASU79895.1"/>
    <property type="molecule type" value="Genomic_DNA"/>
</dbReference>
<dbReference type="InterPro" id="IPR001853">
    <property type="entry name" value="DSBA-like_thioredoxin_dom"/>
</dbReference>
<dbReference type="AlphaFoldDB" id="A0A223RVK7"/>
<gene>
    <name evidence="3" type="ORF">CDG81_18320</name>
</gene>
<feature type="domain" description="DSBA-like thioredoxin" evidence="2">
    <location>
        <begin position="17"/>
        <end position="205"/>
    </location>
</feature>
<evidence type="ECO:0000313" key="4">
    <source>
        <dbReference type="Proteomes" id="UP000215043"/>
    </source>
</evidence>
<dbReference type="GO" id="GO:0004364">
    <property type="term" value="F:glutathione transferase activity"/>
    <property type="evidence" value="ECO:0007669"/>
    <property type="project" value="TreeGrafter"/>
</dbReference>
<name>A0A223RVK7_9ACTN</name>
<sequence>MNCEENVNTNGNRARWYFSFHNPYCRFAFEELSESFPERFRAIEWLPVWDAAESARRCGRRVELPAGEMSAAKERYVWQDVSRIAQKRGLTMIRPTEESGRWEVPHLAYLVAERHGRGVEFAGAVYRARWECGRDVCATEEISGIAEEFGFGSEVRRAVSDDALLNERAGSVLERAERDGVFGTPFFVVGREKFWGVEWLRSFAAMLGDG</sequence>
<protein>
    <recommendedName>
        <fullName evidence="1">2-hydroxychromene-2-carboxylate isomerase</fullName>
        <ecNumber evidence="1">5.99.1.4</ecNumber>
    </recommendedName>
</protein>
<dbReference type="Pfam" id="PF01323">
    <property type="entry name" value="DSBA"/>
    <property type="match status" value="1"/>
</dbReference>
<organism evidence="3 4">
    <name type="scientific">Actinopolyspora erythraea</name>
    <dbReference type="NCBI Taxonomy" id="414996"/>
    <lineage>
        <taxon>Bacteria</taxon>
        <taxon>Bacillati</taxon>
        <taxon>Actinomycetota</taxon>
        <taxon>Actinomycetes</taxon>
        <taxon>Actinopolysporales</taxon>
        <taxon>Actinopolysporaceae</taxon>
        <taxon>Actinopolyspora</taxon>
    </lineage>
</organism>
<accession>A0A223RVK7</accession>
<evidence type="ECO:0000256" key="1">
    <source>
        <dbReference type="PIRNR" id="PIRNR006386"/>
    </source>
</evidence>
<keyword evidence="1" id="KW-0413">Isomerase</keyword>
<dbReference type="InterPro" id="IPR051924">
    <property type="entry name" value="GST_Kappa/NadH"/>
</dbReference>
<dbReference type="GO" id="GO:0004602">
    <property type="term" value="F:glutathione peroxidase activity"/>
    <property type="evidence" value="ECO:0007669"/>
    <property type="project" value="TreeGrafter"/>
</dbReference>
<comment type="catalytic activity">
    <reaction evidence="1">
        <text>2-hydroxychromene-2-carboxylate = (3E)-4-(2-hydroxyphenyl)-2-oxobut-3-enoate</text>
        <dbReference type="Rhea" id="RHEA:27401"/>
        <dbReference type="ChEBI" id="CHEBI:59350"/>
        <dbReference type="ChEBI" id="CHEBI:59353"/>
        <dbReference type="EC" id="5.99.1.4"/>
    </reaction>
</comment>
<dbReference type="PANTHER" id="PTHR42943">
    <property type="entry name" value="GLUTATHIONE S-TRANSFERASE KAPPA"/>
    <property type="match status" value="1"/>
</dbReference>
<dbReference type="GO" id="GO:0018845">
    <property type="term" value="F:2-hydroxychromene-2-carboxylate isomerase activity"/>
    <property type="evidence" value="ECO:0007669"/>
    <property type="project" value="UniProtKB-UniRule"/>
</dbReference>
<evidence type="ECO:0000259" key="2">
    <source>
        <dbReference type="Pfam" id="PF01323"/>
    </source>
</evidence>
<dbReference type="EC" id="5.99.1.4" evidence="1"/>
<proteinExistence type="inferred from homology"/>
<dbReference type="PIRSF" id="PIRSF006386">
    <property type="entry name" value="HCCAis_GSTk"/>
    <property type="match status" value="1"/>
</dbReference>
<dbReference type="Gene3D" id="3.40.30.10">
    <property type="entry name" value="Glutaredoxin"/>
    <property type="match status" value="1"/>
</dbReference>
<dbReference type="InterPro" id="IPR014440">
    <property type="entry name" value="HCCAis_GSTk"/>
</dbReference>
<dbReference type="PANTHER" id="PTHR42943:SF2">
    <property type="entry name" value="GLUTATHIONE S-TRANSFERASE KAPPA 1"/>
    <property type="match status" value="1"/>
</dbReference>
<evidence type="ECO:0000313" key="3">
    <source>
        <dbReference type="EMBL" id="ASU79895.1"/>
    </source>
</evidence>
<dbReference type="SUPFAM" id="SSF52833">
    <property type="entry name" value="Thioredoxin-like"/>
    <property type="match status" value="1"/>
</dbReference>
<dbReference type="GO" id="GO:0006749">
    <property type="term" value="P:glutathione metabolic process"/>
    <property type="evidence" value="ECO:0007669"/>
    <property type="project" value="TreeGrafter"/>
</dbReference>
<dbReference type="Proteomes" id="UP000215043">
    <property type="component" value="Chromosome"/>
</dbReference>
<reference evidence="3 4" key="1">
    <citation type="submission" date="2017-08" db="EMBL/GenBank/DDBJ databases">
        <title>The complete genome sequence of moderately halophilic actinomycete Actinopolyspora erythraea YIM 90600, the producer of novel erythromycin, novel actinopolysporins A-C and tubercidin.</title>
        <authorList>
            <person name="Yin M."/>
            <person name="Tang S."/>
        </authorList>
    </citation>
    <scope>NUCLEOTIDE SEQUENCE [LARGE SCALE GENOMIC DNA]</scope>
    <source>
        <strain evidence="3 4">YIM 90600</strain>
    </source>
</reference>
<dbReference type="KEGG" id="aey:CDG81_18320"/>